<dbReference type="OrthoDB" id="6066929at2759"/>
<evidence type="ECO:0000313" key="4">
    <source>
        <dbReference type="Proteomes" id="UP000198287"/>
    </source>
</evidence>
<dbReference type="AlphaFoldDB" id="A0A226EKT9"/>
<feature type="compositionally biased region" description="Polar residues" evidence="1">
    <location>
        <begin position="165"/>
        <end position="174"/>
    </location>
</feature>
<gene>
    <name evidence="3" type="ORF">Fcan01_07074</name>
</gene>
<organism evidence="3 4">
    <name type="scientific">Folsomia candida</name>
    <name type="common">Springtail</name>
    <dbReference type="NCBI Taxonomy" id="158441"/>
    <lineage>
        <taxon>Eukaryota</taxon>
        <taxon>Metazoa</taxon>
        <taxon>Ecdysozoa</taxon>
        <taxon>Arthropoda</taxon>
        <taxon>Hexapoda</taxon>
        <taxon>Collembola</taxon>
        <taxon>Entomobryomorpha</taxon>
        <taxon>Isotomoidea</taxon>
        <taxon>Isotomidae</taxon>
        <taxon>Proisotominae</taxon>
        <taxon>Folsomia</taxon>
    </lineage>
</organism>
<proteinExistence type="predicted"/>
<dbReference type="EMBL" id="LNIX01000003">
    <property type="protein sequence ID" value="OXA57910.1"/>
    <property type="molecule type" value="Genomic_DNA"/>
</dbReference>
<keyword evidence="4" id="KW-1185">Reference proteome</keyword>
<accession>A0A226EKT9</accession>
<evidence type="ECO:0000313" key="3">
    <source>
        <dbReference type="EMBL" id="OXA57910.1"/>
    </source>
</evidence>
<keyword evidence="2" id="KW-0732">Signal</keyword>
<feature type="region of interest" description="Disordered" evidence="1">
    <location>
        <begin position="150"/>
        <end position="174"/>
    </location>
</feature>
<comment type="caution">
    <text evidence="3">The sequence shown here is derived from an EMBL/GenBank/DDBJ whole genome shotgun (WGS) entry which is preliminary data.</text>
</comment>
<feature type="signal peptide" evidence="2">
    <location>
        <begin position="1"/>
        <end position="31"/>
    </location>
</feature>
<evidence type="ECO:0000256" key="2">
    <source>
        <dbReference type="SAM" id="SignalP"/>
    </source>
</evidence>
<sequence length="174" mass="19419">MTMKNLTFPRTPPFVIITLLIASSLLQKSIATKEVDQGTLSPKSDDFVGSEESNFLQEGVLPLEEDTVNSYEGIYSNRMRGGGGYSPCHPVVLPPPPTSSYHYYYSNSNPGNEGEYPNLVSKRTFQPWGGKRARLTDYFHRLSSYKRDTSLGNTRSLKSDVPTARRSTFNPWGG</sequence>
<feature type="chain" id="PRO_5013030979" evidence="2">
    <location>
        <begin position="32"/>
        <end position="174"/>
    </location>
</feature>
<reference evidence="3 4" key="1">
    <citation type="submission" date="2015-12" db="EMBL/GenBank/DDBJ databases">
        <title>The genome of Folsomia candida.</title>
        <authorList>
            <person name="Faddeeva A."/>
            <person name="Derks M.F."/>
            <person name="Anvar Y."/>
            <person name="Smit S."/>
            <person name="Van Straalen N."/>
            <person name="Roelofs D."/>
        </authorList>
    </citation>
    <scope>NUCLEOTIDE SEQUENCE [LARGE SCALE GENOMIC DNA]</scope>
    <source>
        <strain evidence="3 4">VU population</strain>
        <tissue evidence="3">Whole body</tissue>
    </source>
</reference>
<dbReference type="Proteomes" id="UP000198287">
    <property type="component" value="Unassembled WGS sequence"/>
</dbReference>
<name>A0A226EKT9_FOLCA</name>
<protein>
    <submittedName>
        <fullName evidence="3">Uncharacterized protein</fullName>
    </submittedName>
</protein>
<evidence type="ECO:0000256" key="1">
    <source>
        <dbReference type="SAM" id="MobiDB-lite"/>
    </source>
</evidence>